<dbReference type="PROSITE" id="PS00211">
    <property type="entry name" value="ABC_TRANSPORTER_1"/>
    <property type="match status" value="1"/>
</dbReference>
<dbReference type="SMART" id="SM00382">
    <property type="entry name" value="AAA"/>
    <property type="match status" value="1"/>
</dbReference>
<dbReference type="Pfam" id="PF00005">
    <property type="entry name" value="ABC_tran"/>
    <property type="match status" value="1"/>
</dbReference>
<protein>
    <submittedName>
        <fullName evidence="5">ABC transporter ATP-binding protein</fullName>
    </submittedName>
</protein>
<evidence type="ECO:0000256" key="3">
    <source>
        <dbReference type="ARBA" id="ARBA00022840"/>
    </source>
</evidence>
<dbReference type="InterPro" id="IPR027417">
    <property type="entry name" value="P-loop_NTPase"/>
</dbReference>
<dbReference type="SUPFAM" id="SSF52540">
    <property type="entry name" value="P-loop containing nucleoside triphosphate hydrolases"/>
    <property type="match status" value="1"/>
</dbReference>
<dbReference type="GO" id="GO:0005524">
    <property type="term" value="F:ATP binding"/>
    <property type="evidence" value="ECO:0007669"/>
    <property type="project" value="UniProtKB-KW"/>
</dbReference>
<evidence type="ECO:0000313" key="6">
    <source>
        <dbReference type="Proteomes" id="UP000231179"/>
    </source>
</evidence>
<gene>
    <name evidence="5" type="ORF">SCLAR_v1c01650</name>
</gene>
<sequence length="241" mass="27070">MLVSKDIFKEYSKNAGNFGISLTVNDGEVYGIMGPNGAGKSTFIRQILGFIKPDKGEILVHGLAPYKNSEKIMDFCGYIPGEIALYDGLSGLEYLKIAAKLKSNIEWEFVEKLIDFFGLDVKRKIKKMSSGMKQKVAIIAAVVHKPKFLVLDEPTRGLDGAATEQFKDLILKFKNEFQTTIIFCSHIFDEILKTCDRVGFISEGVLAREFEINDSSTDEIQKEFIRVFKTKAVGELFDENI</sequence>
<keyword evidence="6" id="KW-1185">Reference proteome</keyword>
<dbReference type="AlphaFoldDB" id="A0A1Y0KZV3"/>
<dbReference type="InterPro" id="IPR003439">
    <property type="entry name" value="ABC_transporter-like_ATP-bd"/>
</dbReference>
<dbReference type="KEGG" id="scla:SCLARK_00303"/>
<dbReference type="GO" id="GO:0016887">
    <property type="term" value="F:ATP hydrolysis activity"/>
    <property type="evidence" value="ECO:0007669"/>
    <property type="project" value="InterPro"/>
</dbReference>
<organism evidence="5 6">
    <name type="scientific">Spiroplasma clarkii</name>
    <dbReference type="NCBI Taxonomy" id="2139"/>
    <lineage>
        <taxon>Bacteria</taxon>
        <taxon>Bacillati</taxon>
        <taxon>Mycoplasmatota</taxon>
        <taxon>Mollicutes</taxon>
        <taxon>Entomoplasmatales</taxon>
        <taxon>Spiroplasmataceae</taxon>
        <taxon>Spiroplasma</taxon>
    </lineage>
</organism>
<evidence type="ECO:0000256" key="2">
    <source>
        <dbReference type="ARBA" id="ARBA00022741"/>
    </source>
</evidence>
<dbReference type="EMBL" id="CP024870">
    <property type="protein sequence ID" value="ATX70496.1"/>
    <property type="molecule type" value="Genomic_DNA"/>
</dbReference>
<name>A0A1Y0KZV3_9MOLU</name>
<feature type="domain" description="ABC transporter" evidence="4">
    <location>
        <begin position="2"/>
        <end position="228"/>
    </location>
</feature>
<dbReference type="PROSITE" id="PS50893">
    <property type="entry name" value="ABC_TRANSPORTER_2"/>
    <property type="match status" value="1"/>
</dbReference>
<dbReference type="InterPro" id="IPR051782">
    <property type="entry name" value="ABC_Transporter_VariousFunc"/>
</dbReference>
<dbReference type="InterPro" id="IPR017871">
    <property type="entry name" value="ABC_transporter-like_CS"/>
</dbReference>
<keyword evidence="3 5" id="KW-0067">ATP-binding</keyword>
<evidence type="ECO:0000313" key="5">
    <source>
        <dbReference type="EMBL" id="ATX70496.1"/>
    </source>
</evidence>
<keyword evidence="1" id="KW-0813">Transport</keyword>
<dbReference type="Gene3D" id="3.40.50.300">
    <property type="entry name" value="P-loop containing nucleotide triphosphate hydrolases"/>
    <property type="match status" value="1"/>
</dbReference>
<reference evidence="5 6" key="1">
    <citation type="submission" date="2017-11" db="EMBL/GenBank/DDBJ databases">
        <title>Complete genome sequence of Spiroplasma clarkii CN-5 (DSM 19994).</title>
        <authorList>
            <person name="Tsai Y.-M."/>
            <person name="Chang A."/>
            <person name="Lo W.-S."/>
            <person name="Kuo C.-H."/>
        </authorList>
    </citation>
    <scope>NUCLEOTIDE SEQUENCE [LARGE SCALE GENOMIC DNA]</scope>
    <source>
        <strain evidence="5 6">CN-5</strain>
    </source>
</reference>
<dbReference type="Proteomes" id="UP000231179">
    <property type="component" value="Chromosome"/>
</dbReference>
<accession>A0A1Y0KZV3</accession>
<dbReference type="OrthoDB" id="9778547at2"/>
<evidence type="ECO:0000259" key="4">
    <source>
        <dbReference type="PROSITE" id="PS50893"/>
    </source>
</evidence>
<proteinExistence type="predicted"/>
<evidence type="ECO:0000256" key="1">
    <source>
        <dbReference type="ARBA" id="ARBA00022448"/>
    </source>
</evidence>
<dbReference type="InterPro" id="IPR003593">
    <property type="entry name" value="AAA+_ATPase"/>
</dbReference>
<dbReference type="CDD" id="cd03230">
    <property type="entry name" value="ABC_DR_subfamily_A"/>
    <property type="match status" value="1"/>
</dbReference>
<keyword evidence="2" id="KW-0547">Nucleotide-binding</keyword>
<dbReference type="PANTHER" id="PTHR42939:SF1">
    <property type="entry name" value="ABC TRANSPORTER ATP-BINDING PROTEIN ALBC-RELATED"/>
    <property type="match status" value="1"/>
</dbReference>
<dbReference type="RefSeq" id="WP_100254061.1">
    <property type="nucleotide sequence ID" value="NZ_CP015819.1"/>
</dbReference>
<dbReference type="PANTHER" id="PTHR42939">
    <property type="entry name" value="ABC TRANSPORTER ATP-BINDING PROTEIN ALBC-RELATED"/>
    <property type="match status" value="1"/>
</dbReference>